<evidence type="ECO:0000313" key="1">
    <source>
        <dbReference type="EMBL" id="GAW05940.1"/>
    </source>
</evidence>
<protein>
    <submittedName>
        <fullName evidence="1">Uncharacterized protein</fullName>
    </submittedName>
</protein>
<dbReference type="AlphaFoldDB" id="A0A1Q3EFH8"/>
<gene>
    <name evidence="1" type="ORF">LENED_007830</name>
</gene>
<comment type="caution">
    <text evidence="1">The sequence shown here is derived from an EMBL/GenBank/DDBJ whole genome shotgun (WGS) entry which is preliminary data.</text>
</comment>
<proteinExistence type="predicted"/>
<name>A0A1Q3EFH8_LENED</name>
<dbReference type="EMBL" id="BDGU01000287">
    <property type="protein sequence ID" value="GAW05940.1"/>
    <property type="molecule type" value="Genomic_DNA"/>
</dbReference>
<dbReference type="Proteomes" id="UP000188533">
    <property type="component" value="Unassembled WGS sequence"/>
</dbReference>
<keyword evidence="2" id="KW-1185">Reference proteome</keyword>
<sequence length="91" mass="10518">MRPLKHVLAGQSPNFPYKSRCIDVNGPWLLDVLPERRDESLARQFQRPRVPGEFLVDVMHDRGGGNVNRCHLMIGPKVRTRHNEKACKDFI</sequence>
<evidence type="ECO:0000313" key="2">
    <source>
        <dbReference type="Proteomes" id="UP000188533"/>
    </source>
</evidence>
<reference evidence="1 2" key="2">
    <citation type="submission" date="2017-02" db="EMBL/GenBank/DDBJ databases">
        <title>A genome survey and senescence transcriptome analysis in Lentinula edodes.</title>
        <authorList>
            <person name="Sakamoto Y."/>
            <person name="Nakade K."/>
            <person name="Sato S."/>
            <person name="Yoshida Y."/>
            <person name="Miyazaki K."/>
            <person name="Natsume S."/>
            <person name="Konno N."/>
        </authorList>
    </citation>
    <scope>NUCLEOTIDE SEQUENCE [LARGE SCALE GENOMIC DNA]</scope>
    <source>
        <strain evidence="1 2">NBRC 111202</strain>
    </source>
</reference>
<reference evidence="1 2" key="1">
    <citation type="submission" date="2016-08" db="EMBL/GenBank/DDBJ databases">
        <authorList>
            <consortium name="Lentinula edodes genome sequencing consortium"/>
            <person name="Sakamoto Y."/>
            <person name="Nakade K."/>
            <person name="Sato S."/>
            <person name="Yoshida Y."/>
            <person name="Miyazaki K."/>
            <person name="Natsume S."/>
            <person name="Konno N."/>
        </authorList>
    </citation>
    <scope>NUCLEOTIDE SEQUENCE [LARGE SCALE GENOMIC DNA]</scope>
    <source>
        <strain evidence="1 2">NBRC 111202</strain>
    </source>
</reference>
<organism evidence="1 2">
    <name type="scientific">Lentinula edodes</name>
    <name type="common">Shiitake mushroom</name>
    <name type="synonym">Lentinus edodes</name>
    <dbReference type="NCBI Taxonomy" id="5353"/>
    <lineage>
        <taxon>Eukaryota</taxon>
        <taxon>Fungi</taxon>
        <taxon>Dikarya</taxon>
        <taxon>Basidiomycota</taxon>
        <taxon>Agaricomycotina</taxon>
        <taxon>Agaricomycetes</taxon>
        <taxon>Agaricomycetidae</taxon>
        <taxon>Agaricales</taxon>
        <taxon>Marasmiineae</taxon>
        <taxon>Omphalotaceae</taxon>
        <taxon>Lentinula</taxon>
    </lineage>
</organism>
<accession>A0A1Q3EFH8</accession>